<evidence type="ECO:0000259" key="1">
    <source>
        <dbReference type="Pfam" id="PF13788"/>
    </source>
</evidence>
<evidence type="ECO:0000313" key="2">
    <source>
        <dbReference type="EMBL" id="MBB6099693.1"/>
    </source>
</evidence>
<proteinExistence type="predicted"/>
<sequence length="119" mass="13107">MNHRIVQVGDQTYIEVTSSGTSLATEQDALDLIALSWEKGIPLLLLHRDVFTDAFFQLRSGVAGAVLQKFSNYNLKVAAIIPDRSSQHARFQELVGETSRGRTFAVFDARAAAEAWLLG</sequence>
<dbReference type="RefSeq" id="WP_183988441.1">
    <property type="nucleotide sequence ID" value="NZ_JACHHG010000014.1"/>
</dbReference>
<dbReference type="Proteomes" id="UP000569951">
    <property type="component" value="Unassembled WGS sequence"/>
</dbReference>
<organism evidence="2 3">
    <name type="scientific">Deinobacterium chartae</name>
    <dbReference type="NCBI Taxonomy" id="521158"/>
    <lineage>
        <taxon>Bacteria</taxon>
        <taxon>Thermotogati</taxon>
        <taxon>Deinococcota</taxon>
        <taxon>Deinococci</taxon>
        <taxon>Deinococcales</taxon>
        <taxon>Deinococcaceae</taxon>
        <taxon>Deinobacterium</taxon>
    </lineage>
</organism>
<keyword evidence="3" id="KW-1185">Reference proteome</keyword>
<gene>
    <name evidence="2" type="ORF">HNR42_003151</name>
</gene>
<dbReference type="InterPro" id="IPR025438">
    <property type="entry name" value="DUF4180"/>
</dbReference>
<reference evidence="2 3" key="1">
    <citation type="submission" date="2020-08" db="EMBL/GenBank/DDBJ databases">
        <title>Genomic Encyclopedia of Type Strains, Phase IV (KMG-IV): sequencing the most valuable type-strain genomes for metagenomic binning, comparative biology and taxonomic classification.</title>
        <authorList>
            <person name="Goeker M."/>
        </authorList>
    </citation>
    <scope>NUCLEOTIDE SEQUENCE [LARGE SCALE GENOMIC DNA]</scope>
    <source>
        <strain evidence="2 3">DSM 21458</strain>
    </source>
</reference>
<accession>A0A841I335</accession>
<dbReference type="Pfam" id="PF13788">
    <property type="entry name" value="DUF4180"/>
    <property type="match status" value="1"/>
</dbReference>
<name>A0A841I335_9DEIO</name>
<dbReference type="AlphaFoldDB" id="A0A841I335"/>
<comment type="caution">
    <text evidence="2">The sequence shown here is derived from an EMBL/GenBank/DDBJ whole genome shotgun (WGS) entry which is preliminary data.</text>
</comment>
<dbReference type="EMBL" id="JACHHG010000014">
    <property type="protein sequence ID" value="MBB6099693.1"/>
    <property type="molecule type" value="Genomic_DNA"/>
</dbReference>
<feature type="domain" description="DUF4180" evidence="1">
    <location>
        <begin position="10"/>
        <end position="117"/>
    </location>
</feature>
<evidence type="ECO:0000313" key="3">
    <source>
        <dbReference type="Proteomes" id="UP000569951"/>
    </source>
</evidence>
<protein>
    <recommendedName>
        <fullName evidence="1">DUF4180 domain-containing protein</fullName>
    </recommendedName>
</protein>